<reference evidence="9 11" key="2">
    <citation type="journal article" date="2013" name="Nature">
        <title>Insights into bilaterian evolution from three spiralian genomes.</title>
        <authorList>
            <person name="Simakov O."/>
            <person name="Marletaz F."/>
            <person name="Cho S.J."/>
            <person name="Edsinger-Gonzales E."/>
            <person name="Havlak P."/>
            <person name="Hellsten U."/>
            <person name="Kuo D.H."/>
            <person name="Larsson T."/>
            <person name="Lv J."/>
            <person name="Arendt D."/>
            <person name="Savage R."/>
            <person name="Osoegawa K."/>
            <person name="de Jong P."/>
            <person name="Grimwood J."/>
            <person name="Chapman J.A."/>
            <person name="Shapiro H."/>
            <person name="Aerts A."/>
            <person name="Otillar R.P."/>
            <person name="Terry A.Y."/>
            <person name="Boore J.L."/>
            <person name="Grigoriev I.V."/>
            <person name="Lindberg D.R."/>
            <person name="Seaver E.C."/>
            <person name="Weisblat D.A."/>
            <person name="Putnam N.H."/>
            <person name="Rokhsar D.S."/>
        </authorList>
    </citation>
    <scope>NUCLEOTIDE SEQUENCE</scope>
    <source>
        <strain evidence="9 11">I ESC-2004</strain>
    </source>
</reference>
<keyword evidence="4" id="KW-0963">Cytoplasm</keyword>
<dbReference type="SMART" id="SM00268">
    <property type="entry name" value="ACTIN"/>
    <property type="match status" value="1"/>
</dbReference>
<evidence type="ECO:0000256" key="4">
    <source>
        <dbReference type="ARBA" id="ARBA00022490"/>
    </source>
</evidence>
<keyword evidence="5" id="KW-0547">Nucleotide-binding</keyword>
<dbReference type="AlphaFoldDB" id="R7TR89"/>
<dbReference type="GO" id="GO:0003779">
    <property type="term" value="F:actin binding"/>
    <property type="evidence" value="ECO:0007669"/>
    <property type="project" value="UniProtKB-KW"/>
</dbReference>
<dbReference type="FunFam" id="3.90.640.10:FF:000005">
    <property type="entry name" value="Actin-related protein 2"/>
    <property type="match status" value="1"/>
</dbReference>
<dbReference type="PRINTS" id="PR00190">
    <property type="entry name" value="ACTIN"/>
</dbReference>
<dbReference type="STRING" id="283909.R7TR89"/>
<reference evidence="11" key="1">
    <citation type="submission" date="2012-12" db="EMBL/GenBank/DDBJ databases">
        <authorList>
            <person name="Hellsten U."/>
            <person name="Grimwood J."/>
            <person name="Chapman J.A."/>
            <person name="Shapiro H."/>
            <person name="Aerts A."/>
            <person name="Otillar R.P."/>
            <person name="Terry A.Y."/>
            <person name="Boore J.L."/>
            <person name="Simakov O."/>
            <person name="Marletaz F."/>
            <person name="Cho S.-J."/>
            <person name="Edsinger-Gonzales E."/>
            <person name="Havlak P."/>
            <person name="Kuo D.-H."/>
            <person name="Larsson T."/>
            <person name="Lv J."/>
            <person name="Arendt D."/>
            <person name="Savage R."/>
            <person name="Osoegawa K."/>
            <person name="de Jong P."/>
            <person name="Lindberg D.R."/>
            <person name="Seaver E.C."/>
            <person name="Weisblat D.A."/>
            <person name="Putnam N.H."/>
            <person name="Grigoriev I.V."/>
            <person name="Rokhsar D.S."/>
        </authorList>
    </citation>
    <scope>NUCLEOTIDE SEQUENCE</scope>
    <source>
        <strain evidence="11">I ESC-2004</strain>
    </source>
</reference>
<keyword evidence="7" id="KW-0009">Actin-binding</keyword>
<dbReference type="PANTHER" id="PTHR11937">
    <property type="entry name" value="ACTIN"/>
    <property type="match status" value="1"/>
</dbReference>
<dbReference type="PROSITE" id="PS01132">
    <property type="entry name" value="ACTINS_ACT_LIKE"/>
    <property type="match status" value="1"/>
</dbReference>
<dbReference type="InterPro" id="IPR020902">
    <property type="entry name" value="Actin/actin-like_CS"/>
</dbReference>
<dbReference type="GO" id="GO:0005524">
    <property type="term" value="F:ATP binding"/>
    <property type="evidence" value="ECO:0007669"/>
    <property type="project" value="UniProtKB-KW"/>
</dbReference>
<dbReference type="HOGENOM" id="CLU_027965_0_0_1"/>
<comment type="similarity">
    <text evidence="3">Belongs to the actin family. ARP2 subfamily.</text>
</comment>
<evidence type="ECO:0000256" key="8">
    <source>
        <dbReference type="ARBA" id="ARBA00023212"/>
    </source>
</evidence>
<evidence type="ECO:0000256" key="2">
    <source>
        <dbReference type="ARBA" id="ARBA00004245"/>
    </source>
</evidence>
<dbReference type="GO" id="GO:0005856">
    <property type="term" value="C:cytoskeleton"/>
    <property type="evidence" value="ECO:0007669"/>
    <property type="project" value="UniProtKB-SubCell"/>
</dbReference>
<gene>
    <name evidence="9" type="ORF">CAPTEDRAFT_156614</name>
</gene>
<keyword evidence="11" id="KW-1185">Reference proteome</keyword>
<dbReference type="InterPro" id="IPR004000">
    <property type="entry name" value="Actin"/>
</dbReference>
<dbReference type="Proteomes" id="UP000014760">
    <property type="component" value="Unassembled WGS sequence"/>
</dbReference>
<dbReference type="SUPFAM" id="SSF53067">
    <property type="entry name" value="Actin-like ATPase domain"/>
    <property type="match status" value="2"/>
</dbReference>
<dbReference type="FunCoup" id="R7TR89">
    <property type="interactions" value="1520"/>
</dbReference>
<comment type="subcellular location">
    <subcellularLocation>
        <location evidence="2">Cytoplasm</location>
        <location evidence="2">Cytoskeleton</location>
    </subcellularLocation>
</comment>
<dbReference type="CDD" id="cd10220">
    <property type="entry name" value="ASKHA_NBD_Arp2"/>
    <property type="match status" value="1"/>
</dbReference>
<dbReference type="FunFam" id="3.30.420.40:FF:000538">
    <property type="entry name" value="Actin-related protein 2"/>
    <property type="match status" value="1"/>
</dbReference>
<keyword evidence="8" id="KW-0206">Cytoskeleton</keyword>
<name>R7TR89_CAPTE</name>
<evidence type="ECO:0000313" key="10">
    <source>
        <dbReference type="EnsemblMetazoa" id="CapteP156614"/>
    </source>
</evidence>
<dbReference type="Gene3D" id="3.30.420.40">
    <property type="match status" value="2"/>
</dbReference>
<evidence type="ECO:0000313" key="9">
    <source>
        <dbReference type="EMBL" id="ELT93550.1"/>
    </source>
</evidence>
<proteinExistence type="inferred from homology"/>
<dbReference type="OMA" id="WEDMQHL"/>
<dbReference type="Gene3D" id="3.90.640.10">
    <property type="entry name" value="Actin, Chain A, domain 4"/>
    <property type="match status" value="1"/>
</dbReference>
<evidence type="ECO:0000256" key="6">
    <source>
        <dbReference type="ARBA" id="ARBA00022840"/>
    </source>
</evidence>
<dbReference type="InterPro" id="IPR043129">
    <property type="entry name" value="ATPase_NBD"/>
</dbReference>
<dbReference type="EMBL" id="AMQN01012693">
    <property type="status" value="NOT_ANNOTATED_CDS"/>
    <property type="molecule type" value="Genomic_DNA"/>
</dbReference>
<dbReference type="OrthoDB" id="10251209at2759"/>
<protein>
    <submittedName>
        <fullName evidence="9 10">Uncharacterized protein</fullName>
    </submittedName>
</protein>
<dbReference type="EnsemblMetazoa" id="CapteT156614">
    <property type="protein sequence ID" value="CapteP156614"/>
    <property type="gene ID" value="CapteG156614"/>
</dbReference>
<dbReference type="EMBL" id="KB309695">
    <property type="protein sequence ID" value="ELT93550.1"/>
    <property type="molecule type" value="Genomic_DNA"/>
</dbReference>
<evidence type="ECO:0000313" key="11">
    <source>
        <dbReference type="Proteomes" id="UP000014760"/>
    </source>
</evidence>
<evidence type="ECO:0000256" key="3">
    <source>
        <dbReference type="ARBA" id="ARBA00010121"/>
    </source>
</evidence>
<keyword evidence="6" id="KW-0067">ATP-binding</keyword>
<sequence>MDSAGRPVVICDNGTGFVKCGFAGSNFPAHIFPSLVGRPIIRSSAKVGNIEIKDLMVGDEASQLRSMLEVTYPMENGIVRSWEDMLHLYNYTFGPGKLNIEPHDCKILLTEPPMNPTRNREKMVETMFEQYGFYGLYVAIQAVLTLYAQGLMTGVVVDSGDGVTHICPVYEGFALPHLTKRLDIAGRDITRYLIKLLLLHGYAFNHSADFETVRQIKEKLCYVGYDIEQEQKLALETTVLVEQYTLPDGRVIKVGGARFEAPEALFQPHLINVDGVGVAELLFNTIQSADIDTRSEFYKHIVLSGGSTMYPGLPSRLEREIKQLYLERVLKGDAEKLAKFKIRIEDPPRRKHMVFLGGSVLADIMKDKESFWMSRAEYEEQGLRVLKKLGASSG</sequence>
<reference evidence="10" key="3">
    <citation type="submission" date="2015-06" db="UniProtKB">
        <authorList>
            <consortium name="EnsemblMetazoa"/>
        </authorList>
    </citation>
    <scope>IDENTIFICATION</scope>
</reference>
<evidence type="ECO:0000256" key="5">
    <source>
        <dbReference type="ARBA" id="ARBA00022741"/>
    </source>
</evidence>
<evidence type="ECO:0000256" key="7">
    <source>
        <dbReference type="ARBA" id="ARBA00023203"/>
    </source>
</evidence>
<organism evidence="9">
    <name type="scientific">Capitella teleta</name>
    <name type="common">Polychaete worm</name>
    <dbReference type="NCBI Taxonomy" id="283909"/>
    <lineage>
        <taxon>Eukaryota</taxon>
        <taxon>Metazoa</taxon>
        <taxon>Spiralia</taxon>
        <taxon>Lophotrochozoa</taxon>
        <taxon>Annelida</taxon>
        <taxon>Polychaeta</taxon>
        <taxon>Sedentaria</taxon>
        <taxon>Scolecida</taxon>
        <taxon>Capitellidae</taxon>
        <taxon>Capitella</taxon>
    </lineage>
</organism>
<accession>R7TR89</accession>
<dbReference type="Pfam" id="PF00022">
    <property type="entry name" value="Actin"/>
    <property type="match status" value="1"/>
</dbReference>
<evidence type="ECO:0000256" key="1">
    <source>
        <dbReference type="ARBA" id="ARBA00003520"/>
    </source>
</evidence>
<comment type="function">
    <text evidence="1">Actins are highly conserved proteins that are involved in various types of cell motility and are ubiquitously expressed in all eukaryotic cells.</text>
</comment>